<reference evidence="2" key="1">
    <citation type="submission" date="2002-04" db="EMBL/GenBank/DDBJ databases">
        <title>Partial nucleotide sequence of plasmid pBC-Tim of Bacillus cereus strain Tim-r01.</title>
        <authorList>
            <person name="Nishizawa M."/>
            <person name="Itoi Y."/>
            <person name="Ito S."/>
            <person name="Inoue M."/>
        </authorList>
    </citation>
    <scope>NUCLEOTIDE SEQUENCE</scope>
    <source>
        <strain evidence="2">Tim-r01</strain>
        <plasmid evidence="2">pBC-Tim</plasmid>
    </source>
</reference>
<sequence length="160" mass="19402">MYNLAQCYNSIGDIEKTIETYNEVIKIDPNDPDYRYELIRILFMNEKYKEAHSMLLEIEKENLEELSIHQSLKGYYYLVIGEFTKAQKLFKEAIYFNFEKEMHDELIYNYFFTLYNKNEFNKILDLLPHLNLQKNNNYHQEIDTLINLITDKQKVNQFAN</sequence>
<keyword evidence="2" id="KW-0614">Plasmid</keyword>
<keyword evidence="1" id="KW-0802">TPR repeat</keyword>
<dbReference type="PROSITE" id="PS50005">
    <property type="entry name" value="TPR"/>
    <property type="match status" value="1"/>
</dbReference>
<geneLocation type="plasmid" evidence="2">
    <name>pBC-Tim</name>
</geneLocation>
<dbReference type="InterPro" id="IPR011990">
    <property type="entry name" value="TPR-like_helical_dom_sf"/>
</dbReference>
<evidence type="ECO:0000313" key="2">
    <source>
        <dbReference type="EMBL" id="BAB89363.1"/>
    </source>
</evidence>
<dbReference type="Gene3D" id="1.25.40.10">
    <property type="entry name" value="Tetratricopeptide repeat domain"/>
    <property type="match status" value="1"/>
</dbReference>
<dbReference type="Pfam" id="PF00515">
    <property type="entry name" value="TPR_1"/>
    <property type="match status" value="1"/>
</dbReference>
<dbReference type="InterPro" id="IPR019734">
    <property type="entry name" value="TPR_rpt"/>
</dbReference>
<evidence type="ECO:0000256" key="1">
    <source>
        <dbReference type="PROSITE-ProRule" id="PRU00339"/>
    </source>
</evidence>
<proteinExistence type="predicted"/>
<dbReference type="AlphaFoldDB" id="Q8RQF0"/>
<dbReference type="PROSITE" id="PS50293">
    <property type="entry name" value="TPR_REGION"/>
    <property type="match status" value="1"/>
</dbReference>
<gene>
    <name evidence="2" type="primary">cmk22</name>
</gene>
<dbReference type="SUPFAM" id="SSF48452">
    <property type="entry name" value="TPR-like"/>
    <property type="match status" value="1"/>
</dbReference>
<protein>
    <submittedName>
        <fullName evidence="2">Uncharacterized protein</fullName>
    </submittedName>
</protein>
<accession>Q8RQF0</accession>
<feature type="repeat" description="TPR" evidence="1">
    <location>
        <begin position="1"/>
        <end position="31"/>
    </location>
</feature>
<organism evidence="2">
    <name type="scientific">Bacillus cereus</name>
    <dbReference type="NCBI Taxonomy" id="1396"/>
    <lineage>
        <taxon>Bacteria</taxon>
        <taxon>Bacillati</taxon>
        <taxon>Bacillota</taxon>
        <taxon>Bacilli</taxon>
        <taxon>Bacillales</taxon>
        <taxon>Bacillaceae</taxon>
        <taxon>Bacillus</taxon>
        <taxon>Bacillus cereus group</taxon>
    </lineage>
</organism>
<name>Q8RQF0_BACCE</name>
<dbReference type="EMBL" id="AB083655">
    <property type="protein sequence ID" value="BAB89363.1"/>
    <property type="molecule type" value="Genomic_DNA"/>
</dbReference>